<keyword evidence="1" id="KW-0677">Repeat</keyword>
<accession>A0AA39R1H5</accession>
<feature type="repeat" description="ANK" evidence="3">
    <location>
        <begin position="857"/>
        <end position="889"/>
    </location>
</feature>
<comment type="caution">
    <text evidence="4">The sequence shown here is derived from an EMBL/GenBank/DDBJ whole genome shotgun (WGS) entry which is preliminary data.</text>
</comment>
<evidence type="ECO:0000313" key="5">
    <source>
        <dbReference type="Proteomes" id="UP001166286"/>
    </source>
</evidence>
<dbReference type="EMBL" id="JAFEKC020000011">
    <property type="protein sequence ID" value="KAK0512154.1"/>
    <property type="molecule type" value="Genomic_DNA"/>
</dbReference>
<organism evidence="4 5">
    <name type="scientific">Cladonia borealis</name>
    <dbReference type="NCBI Taxonomy" id="184061"/>
    <lineage>
        <taxon>Eukaryota</taxon>
        <taxon>Fungi</taxon>
        <taxon>Dikarya</taxon>
        <taxon>Ascomycota</taxon>
        <taxon>Pezizomycotina</taxon>
        <taxon>Lecanoromycetes</taxon>
        <taxon>OSLEUM clade</taxon>
        <taxon>Lecanoromycetidae</taxon>
        <taxon>Lecanorales</taxon>
        <taxon>Lecanorineae</taxon>
        <taxon>Cladoniaceae</taxon>
        <taxon>Cladonia</taxon>
    </lineage>
</organism>
<proteinExistence type="predicted"/>
<evidence type="ECO:0000313" key="4">
    <source>
        <dbReference type="EMBL" id="KAK0512154.1"/>
    </source>
</evidence>
<keyword evidence="2 3" id="KW-0040">ANK repeat</keyword>
<keyword evidence="5" id="KW-1185">Reference proteome</keyword>
<sequence>MAELAVVAAAAQFIDLGGSILSSLSKIIAEFRDAPHRISILRGEVHQLTELVRITQSNAAVAAVFNASIDKEVLFDTIGKAQRLQRLLEGLHVESSKGLAVRTWAAIRTVKKDRELEVLCEGLERQKSNLLIWFANHNFENLLGINSSLKALGSQIEGFNKNAGESLPLVKEINDRTRTIHQEAKDANQEHKAELETIDSHLECVGKTTNESLPLVKDIDIRTRSIHQEVRVAARENRSGFQTLGSHVDDLRDLTNHSLPLIRELDQRTQNIQSNLQLVRPSIQDSERKIESVIKAEISRSFAEMEVSLTALMTTKEAHLAEVQAHQSTIARAQYQLLSKPSELRSACDMLTKEKPGFAVKQVWDVERYRLCSCGPNRQGRDILKGWRYWRLSWESYSQHSNKCPLYTNTQKTQSVKVRCMLPTWSLRRMIDYTFSITSGAGGFAISPQLSVIRVVNIWESPAFLQVHDFLDHLYLGPLEHGVIHHLEGGMKNLRGLFRVGDASPFDVDQDGLTLLHVFFSSVDWMLLYYGNFCRDQETQELLVLFLSTCTKIGICKNNMRHHTPWANCLNFTCFPCDVWSGIYLFLHVNEGWQLSDFSNFLGRQGTIKACLQFPHLIEDSDFGPVSKAVLAKREAKLRELISLDYDLGEQDRFGWTPLHLSVYWPLGMEILLAAGVQHNGRFLGHSRDLIRECITPLEYAIENRQDEAILTLLDAYPDSVAYQRRDDALADAVRNNYGLSSRVVTAIIEAMVQRSKRLRNLAIAHLSHRELDHLCISHSDEPIQILDAYAAATAKALKNVGVKIPEALEPSLFWPTVYHRLLSIYGSIYVPSQEVAEFADRLWSSGFHDTNVYDEKGFTPLHQACLKPNLDMASWLMSHGGDPTTLIRGHSLNAFHLLSERFKSFSTERLEYLIDVTESPTLRTLLAKWWPHRDVLTRLVGLWGASCRDSCRCACSLQGCTPTTILLRQVPLSWCEKEDLFLSWCRFFDLSLDAIERCCLEFARVEAFERLGITHVCCKIRAWSPFAPMPQDTIEEIQDEESELIDQLESWMALYEEERAKFEGSATQFLGKWSDMLKDELGVPASFEEYWSWRVKKGRSERMPDYFATPSRRVRHEVTDVD</sequence>
<dbReference type="InterPro" id="IPR050745">
    <property type="entry name" value="Multifunctional_regulatory"/>
</dbReference>
<evidence type="ECO:0000256" key="2">
    <source>
        <dbReference type="ARBA" id="ARBA00023043"/>
    </source>
</evidence>
<dbReference type="Proteomes" id="UP001166286">
    <property type="component" value="Unassembled WGS sequence"/>
</dbReference>
<dbReference type="Pfam" id="PF13606">
    <property type="entry name" value="Ank_3"/>
    <property type="match status" value="1"/>
</dbReference>
<dbReference type="SMART" id="SM00248">
    <property type="entry name" value="ANK"/>
    <property type="match status" value="3"/>
</dbReference>
<evidence type="ECO:0000256" key="3">
    <source>
        <dbReference type="PROSITE-ProRule" id="PRU00023"/>
    </source>
</evidence>
<dbReference type="Gene3D" id="1.25.40.20">
    <property type="entry name" value="Ankyrin repeat-containing domain"/>
    <property type="match status" value="2"/>
</dbReference>
<gene>
    <name evidence="4" type="ORF">JMJ35_005282</name>
</gene>
<dbReference type="PROSITE" id="PS50297">
    <property type="entry name" value="ANK_REP_REGION"/>
    <property type="match status" value="1"/>
</dbReference>
<dbReference type="PROSITE" id="PS50088">
    <property type="entry name" value="ANK_REPEAT"/>
    <property type="match status" value="1"/>
</dbReference>
<evidence type="ECO:0008006" key="6">
    <source>
        <dbReference type="Google" id="ProtNLM"/>
    </source>
</evidence>
<evidence type="ECO:0000256" key="1">
    <source>
        <dbReference type="ARBA" id="ARBA00022737"/>
    </source>
</evidence>
<dbReference type="PANTHER" id="PTHR24189">
    <property type="entry name" value="MYOTROPHIN"/>
    <property type="match status" value="1"/>
</dbReference>
<reference evidence="4" key="1">
    <citation type="submission" date="2023-03" db="EMBL/GenBank/DDBJ databases">
        <title>Complete genome of Cladonia borealis.</title>
        <authorList>
            <person name="Park H."/>
        </authorList>
    </citation>
    <scope>NUCLEOTIDE SEQUENCE</scope>
    <source>
        <strain evidence="4">ANT050790</strain>
    </source>
</reference>
<dbReference type="SUPFAM" id="SSF48403">
    <property type="entry name" value="Ankyrin repeat"/>
    <property type="match status" value="1"/>
</dbReference>
<dbReference type="InterPro" id="IPR036770">
    <property type="entry name" value="Ankyrin_rpt-contain_sf"/>
</dbReference>
<dbReference type="PANTHER" id="PTHR24189:SF50">
    <property type="entry name" value="ANKYRIN REPEAT AND SOCS BOX PROTEIN 2"/>
    <property type="match status" value="1"/>
</dbReference>
<protein>
    <recommendedName>
        <fullName evidence="6">Fungal N-terminal domain-containing protein</fullName>
    </recommendedName>
</protein>
<dbReference type="AlphaFoldDB" id="A0AA39R1H5"/>
<name>A0AA39R1H5_9LECA</name>
<dbReference type="InterPro" id="IPR002110">
    <property type="entry name" value="Ankyrin_rpt"/>
</dbReference>